<feature type="transmembrane region" description="Helical" evidence="2">
    <location>
        <begin position="37"/>
        <end position="58"/>
    </location>
</feature>
<evidence type="ECO:0000256" key="2">
    <source>
        <dbReference type="SAM" id="Phobius"/>
    </source>
</evidence>
<proteinExistence type="predicted"/>
<dbReference type="Pfam" id="PF13196">
    <property type="entry name" value="DUF4012"/>
    <property type="match status" value="1"/>
</dbReference>
<name>A0A7W4UII4_9CELL</name>
<keyword evidence="2" id="KW-1133">Transmembrane helix</keyword>
<organism evidence="3 4">
    <name type="scientific">Cellulomonas cellasea</name>
    <dbReference type="NCBI Taxonomy" id="43670"/>
    <lineage>
        <taxon>Bacteria</taxon>
        <taxon>Bacillati</taxon>
        <taxon>Actinomycetota</taxon>
        <taxon>Actinomycetes</taxon>
        <taxon>Micrococcales</taxon>
        <taxon>Cellulomonadaceae</taxon>
        <taxon>Cellulomonas</taxon>
    </lineage>
</organism>
<dbReference type="AlphaFoldDB" id="A0A7W4UII4"/>
<reference evidence="3 4" key="2">
    <citation type="submission" date="2020-08" db="EMBL/GenBank/DDBJ databases">
        <authorList>
            <person name="Partida-Martinez L."/>
            <person name="Huntemann M."/>
            <person name="Clum A."/>
            <person name="Wang J."/>
            <person name="Palaniappan K."/>
            <person name="Ritter S."/>
            <person name="Chen I.-M."/>
            <person name="Stamatis D."/>
            <person name="Reddy T."/>
            <person name="O'Malley R."/>
            <person name="Daum C."/>
            <person name="Shapiro N."/>
            <person name="Ivanova N."/>
            <person name="Kyrpides N."/>
            <person name="Woyke T."/>
        </authorList>
    </citation>
    <scope>NUCLEOTIDE SEQUENCE [LARGE SCALE GENOMIC DNA]</scope>
    <source>
        <strain evidence="3 4">RAS26</strain>
    </source>
</reference>
<reference evidence="3 4" key="1">
    <citation type="submission" date="2020-08" db="EMBL/GenBank/DDBJ databases">
        <title>The Agave Microbiome: Exploring the role of microbial communities in plant adaptations to desert environments.</title>
        <authorList>
            <person name="Partida-Martinez L.P."/>
        </authorList>
    </citation>
    <scope>NUCLEOTIDE SEQUENCE [LARGE SCALE GENOMIC DNA]</scope>
    <source>
        <strain evidence="3 4">RAS26</strain>
    </source>
</reference>
<evidence type="ECO:0000313" key="3">
    <source>
        <dbReference type="EMBL" id="MBB2924168.1"/>
    </source>
</evidence>
<feature type="region of interest" description="Disordered" evidence="1">
    <location>
        <begin position="1"/>
        <end position="30"/>
    </location>
</feature>
<keyword evidence="2" id="KW-0812">Transmembrane</keyword>
<dbReference type="InterPro" id="IPR025101">
    <property type="entry name" value="DUF4012"/>
</dbReference>
<accession>A0A7W4UII4</accession>
<protein>
    <recommendedName>
        <fullName evidence="5">DUF4012 domain-containing protein</fullName>
    </recommendedName>
</protein>
<comment type="caution">
    <text evidence="3">The sequence shown here is derived from an EMBL/GenBank/DDBJ whole genome shotgun (WGS) entry which is preliminary data.</text>
</comment>
<sequence length="613" mass="62722">MTQPAEGALWATPDAPAGSRRTPARHGRRRARRRGPVVALVLTVLVLGVLAAAASLAYDAIRAREALELARGDVRTLQDRVVAGDVDGAGAVLPQLQERARTAYERTHGPLWRVAAALPRVGADVEAVRTLSAVVDGLAADALPALMQATTVVDPASLAPVDGRLDVAPIAAVAPQVVAADAAVQDARAALEAVDTSELVGLVADAVVELRAQVTDVAMTTATAARAVSLLPPLLGVDGPREYLLLVQNNAEQRATGGIPGTVVHLRAEGGAVTLVGQRSGGSLSGLAEPVLPLTPAEDALFGPLLATDMRDVTFTPDFPRSAALAREIWLREVGGAVDGVLSVDPGALAHVLGATGPVEVGSGLTLTADNAVETLLSTVYLEIEDPERQDELFAAVAGAVFGAVVDGQGEAPAVIDALALGAREGRVMFWSARAEEQARLAGTVLSGELRGSAGGSGVVGVYLNDGTEAKMGYYVDLDVTGTATACAADGSQTLQVTVRLSSSAPADAASLPEYVTGAGAVVPPGRVRTNVLFYAPEGGRIESSRVNSAEAGAFAQIHDGLGVESRTFTLEPGQTVTVELDVRTAPGATKNATLRHTPTARQNGPVIIPSAC</sequence>
<evidence type="ECO:0000256" key="1">
    <source>
        <dbReference type="SAM" id="MobiDB-lite"/>
    </source>
</evidence>
<dbReference type="RefSeq" id="WP_183296948.1">
    <property type="nucleotide sequence ID" value="NZ_JACHVX010000004.1"/>
</dbReference>
<gene>
    <name evidence="3" type="ORF">FHR80_003096</name>
</gene>
<dbReference type="EMBL" id="JACHVX010000004">
    <property type="protein sequence ID" value="MBB2924168.1"/>
    <property type="molecule type" value="Genomic_DNA"/>
</dbReference>
<dbReference type="Proteomes" id="UP000518206">
    <property type="component" value="Unassembled WGS sequence"/>
</dbReference>
<evidence type="ECO:0008006" key="5">
    <source>
        <dbReference type="Google" id="ProtNLM"/>
    </source>
</evidence>
<evidence type="ECO:0000313" key="4">
    <source>
        <dbReference type="Proteomes" id="UP000518206"/>
    </source>
</evidence>
<keyword evidence="2" id="KW-0472">Membrane</keyword>